<keyword evidence="2" id="KW-1185">Reference proteome</keyword>
<organism evidence="1 2">
    <name type="scientific">Pedobacter africanus</name>
    <dbReference type="NCBI Taxonomy" id="151894"/>
    <lineage>
        <taxon>Bacteria</taxon>
        <taxon>Pseudomonadati</taxon>
        <taxon>Bacteroidota</taxon>
        <taxon>Sphingobacteriia</taxon>
        <taxon>Sphingobacteriales</taxon>
        <taxon>Sphingobacteriaceae</taxon>
        <taxon>Pedobacter</taxon>
    </lineage>
</organism>
<evidence type="ECO:0000313" key="2">
    <source>
        <dbReference type="Proteomes" id="UP001246858"/>
    </source>
</evidence>
<accession>A0ACC6KWR1</accession>
<evidence type="ECO:0000313" key="1">
    <source>
        <dbReference type="EMBL" id="MDR6783511.1"/>
    </source>
</evidence>
<dbReference type="EMBL" id="JAVDTF010000002">
    <property type="protein sequence ID" value="MDR6783511.1"/>
    <property type="molecule type" value="Genomic_DNA"/>
</dbReference>
<name>A0ACC6KWR1_9SPHI</name>
<comment type="caution">
    <text evidence="1">The sequence shown here is derived from an EMBL/GenBank/DDBJ whole genome shotgun (WGS) entry which is preliminary data.</text>
</comment>
<proteinExistence type="predicted"/>
<feature type="non-terminal residue" evidence="1">
    <location>
        <position position="231"/>
    </location>
</feature>
<dbReference type="Proteomes" id="UP001246858">
    <property type="component" value="Unassembled WGS sequence"/>
</dbReference>
<protein>
    <submittedName>
        <fullName evidence="1">Uncharacterized protein</fullName>
    </submittedName>
</protein>
<gene>
    <name evidence="1" type="ORF">J2X78_002076</name>
</gene>
<reference evidence="1" key="1">
    <citation type="submission" date="2023-07" db="EMBL/GenBank/DDBJ databases">
        <title>Sorghum-associated microbial communities from plants grown in Nebraska, USA.</title>
        <authorList>
            <person name="Schachtman D."/>
        </authorList>
    </citation>
    <scope>NUCLEOTIDE SEQUENCE</scope>
    <source>
        <strain evidence="1">2697</strain>
    </source>
</reference>
<sequence>MMFLQTDEQTIEDLGIFGKQNSGGIFDLYNSAHTRGGEEMLKTLFRSPLSDQDTINQRSSIIAHFADMKAVFPFDSSSFDAAERYLLNNSGRSKDTSSHTTVLNEKEMHNGVTAIIGILWRTREFIDSPAVNAITAYRDEREAIAMLLADAAFEPALKEKPQAKLPYPAITAYDVLFRVREHEKIKKLFAHIYALDVYLSVAEVAVKRNFVFPTALEKGLNILNLSGVYHP</sequence>